<evidence type="ECO:0000256" key="10">
    <source>
        <dbReference type="ARBA" id="ARBA00023242"/>
    </source>
</evidence>
<dbReference type="EMBL" id="GL984175">
    <property type="protein sequence ID" value="EGR29187.1"/>
    <property type="molecule type" value="Genomic_DNA"/>
</dbReference>
<accession>G0R029</accession>
<evidence type="ECO:0000256" key="4">
    <source>
        <dbReference type="ARBA" id="ARBA00022448"/>
    </source>
</evidence>
<dbReference type="STRING" id="857967.G0R029"/>
<comment type="subcellular location">
    <subcellularLocation>
        <location evidence="2">Cytoplasm</location>
        <location evidence="2">Cytoskeleton</location>
    </subcellularLocation>
    <subcellularLocation>
        <location evidence="1">Nucleus</location>
    </subcellularLocation>
</comment>
<evidence type="ECO:0000313" key="12">
    <source>
        <dbReference type="Proteomes" id="UP000008983"/>
    </source>
</evidence>
<keyword evidence="8" id="KW-0653">Protein transport</keyword>
<dbReference type="GeneID" id="14905279"/>
<dbReference type="AlphaFoldDB" id="G0R029"/>
<dbReference type="Pfam" id="PF01221">
    <property type="entry name" value="Dynein_light"/>
    <property type="match status" value="1"/>
</dbReference>
<dbReference type="Proteomes" id="UP000008983">
    <property type="component" value="Unassembled WGS sequence"/>
</dbReference>
<dbReference type="GO" id="GO:0015031">
    <property type="term" value="P:protein transport"/>
    <property type="evidence" value="ECO:0007669"/>
    <property type="project" value="UniProtKB-KW"/>
</dbReference>
<keyword evidence="7" id="KW-0509">mRNA transport</keyword>
<name>G0R029_ICHMU</name>
<dbReference type="GO" id="GO:0005874">
    <property type="term" value="C:microtubule"/>
    <property type="evidence" value="ECO:0007669"/>
    <property type="project" value="UniProtKB-KW"/>
</dbReference>
<keyword evidence="5" id="KW-0963">Cytoplasm</keyword>
<dbReference type="PANTHER" id="PTHR11886">
    <property type="entry name" value="DYNEIN LIGHT CHAIN"/>
    <property type="match status" value="1"/>
</dbReference>
<dbReference type="GO" id="GO:0005868">
    <property type="term" value="C:cytoplasmic dynein complex"/>
    <property type="evidence" value="ECO:0007669"/>
    <property type="project" value="TreeGrafter"/>
</dbReference>
<evidence type="ECO:0000256" key="6">
    <source>
        <dbReference type="ARBA" id="ARBA00022701"/>
    </source>
</evidence>
<dbReference type="GO" id="GO:0007017">
    <property type="term" value="P:microtubule-based process"/>
    <property type="evidence" value="ECO:0007669"/>
    <property type="project" value="InterPro"/>
</dbReference>
<dbReference type="OrthoDB" id="442460at2759"/>
<evidence type="ECO:0000256" key="9">
    <source>
        <dbReference type="ARBA" id="ARBA00023212"/>
    </source>
</evidence>
<organism evidence="11 12">
    <name type="scientific">Ichthyophthirius multifiliis</name>
    <name type="common">White spot disease agent</name>
    <name type="synonym">Ich</name>
    <dbReference type="NCBI Taxonomy" id="5932"/>
    <lineage>
        <taxon>Eukaryota</taxon>
        <taxon>Sar</taxon>
        <taxon>Alveolata</taxon>
        <taxon>Ciliophora</taxon>
        <taxon>Intramacronucleata</taxon>
        <taxon>Oligohymenophorea</taxon>
        <taxon>Hymenostomatida</taxon>
        <taxon>Ophryoglenina</taxon>
        <taxon>Ichthyophthirius</taxon>
    </lineage>
</organism>
<protein>
    <recommendedName>
        <fullName evidence="3">Dynein light chain 1, cytoplasmic</fullName>
    </recommendedName>
</protein>
<dbReference type="GO" id="GO:0045505">
    <property type="term" value="F:dynein intermediate chain binding"/>
    <property type="evidence" value="ECO:0007669"/>
    <property type="project" value="TreeGrafter"/>
</dbReference>
<evidence type="ECO:0000256" key="3">
    <source>
        <dbReference type="ARBA" id="ARBA00015062"/>
    </source>
</evidence>
<proteinExistence type="predicted"/>
<dbReference type="CDD" id="cd21452">
    <property type="entry name" value="DLC-like_DYNLL1_DYNLL2"/>
    <property type="match status" value="1"/>
</dbReference>
<dbReference type="FunFam" id="3.30.740.10:FF:000005">
    <property type="entry name" value="Dynein light chain"/>
    <property type="match status" value="1"/>
</dbReference>
<dbReference type="GO" id="GO:0051028">
    <property type="term" value="P:mRNA transport"/>
    <property type="evidence" value="ECO:0007669"/>
    <property type="project" value="UniProtKB-KW"/>
</dbReference>
<dbReference type="RefSeq" id="XP_004030423.1">
    <property type="nucleotide sequence ID" value="XM_004030375.1"/>
</dbReference>
<evidence type="ECO:0000256" key="1">
    <source>
        <dbReference type="ARBA" id="ARBA00004123"/>
    </source>
</evidence>
<evidence type="ECO:0000256" key="8">
    <source>
        <dbReference type="ARBA" id="ARBA00022927"/>
    </source>
</evidence>
<dbReference type="PANTHER" id="PTHR11886:SF35">
    <property type="entry name" value="DYNEIN LIGHT CHAIN"/>
    <property type="match status" value="1"/>
</dbReference>
<dbReference type="SUPFAM" id="SSF54648">
    <property type="entry name" value="DLC"/>
    <property type="match status" value="1"/>
</dbReference>
<evidence type="ECO:0000256" key="2">
    <source>
        <dbReference type="ARBA" id="ARBA00004245"/>
    </source>
</evidence>
<dbReference type="InterPro" id="IPR046341">
    <property type="entry name" value="SET_dom_sf"/>
</dbReference>
<dbReference type="SUPFAM" id="SSF82199">
    <property type="entry name" value="SET domain"/>
    <property type="match status" value="1"/>
</dbReference>
<reference evidence="11 12" key="1">
    <citation type="submission" date="2011-07" db="EMBL/GenBank/DDBJ databases">
        <authorList>
            <person name="Coyne R."/>
            <person name="Brami D."/>
            <person name="Johnson J."/>
            <person name="Hostetler J."/>
            <person name="Hannick L."/>
            <person name="Clark T."/>
            <person name="Cassidy-Hanley D."/>
            <person name="Inman J."/>
        </authorList>
    </citation>
    <scope>NUCLEOTIDE SEQUENCE [LARGE SCALE GENOMIC DNA]</scope>
    <source>
        <strain evidence="11 12">G5</strain>
    </source>
</reference>
<dbReference type="Gene3D" id="3.30.740.10">
    <property type="entry name" value="Protein Inhibitor Of Neuronal Nitric Oxide Synthase"/>
    <property type="match status" value="1"/>
</dbReference>
<evidence type="ECO:0000313" key="11">
    <source>
        <dbReference type="EMBL" id="EGR29187.1"/>
    </source>
</evidence>
<dbReference type="SMART" id="SM01375">
    <property type="entry name" value="Dynein_light"/>
    <property type="match status" value="1"/>
</dbReference>
<dbReference type="InterPro" id="IPR001372">
    <property type="entry name" value="Dynein_light_chain_typ-1/2"/>
</dbReference>
<dbReference type="GO" id="GO:0005634">
    <property type="term" value="C:nucleus"/>
    <property type="evidence" value="ECO:0007669"/>
    <property type="project" value="UniProtKB-SubCell"/>
</dbReference>
<dbReference type="InterPro" id="IPR037177">
    <property type="entry name" value="DLC_sf"/>
</dbReference>
<keyword evidence="9" id="KW-0206">Cytoskeleton</keyword>
<keyword evidence="4" id="KW-0813">Transport</keyword>
<dbReference type="eggNOG" id="KOG3430">
    <property type="taxonomic scope" value="Eukaryota"/>
</dbReference>
<keyword evidence="10" id="KW-0539">Nucleus</keyword>
<evidence type="ECO:0000256" key="7">
    <source>
        <dbReference type="ARBA" id="ARBA00022816"/>
    </source>
</evidence>
<keyword evidence="6" id="KW-0493">Microtubule</keyword>
<gene>
    <name evidence="11" type="ORF">IMG5_161370</name>
</gene>
<sequence>MHKYEQQAYISSLLAQSRKYYVQNTPLDITQAKEEIELLEINEQMQYANIDHLEQIFNILNALNKATIEESDIILNRRYEELSKIQEIVDPDMFPMFSLIETLDIEDLVSIWDYKYEKIMPNVKLRTGFLLKVQESTIEHHQAGKGVFLECEKEVTIGTLLGFMGGIIFNDIKDFQNFNQKESLNSIFNNQNYIHGMGVFAIKNIQNGEELFADYIESESYQANSQHLDWLIKSDSNIEFLKQNMENNYGKGFKILEYILSFQNMDVLEDFENKISKNQKEEFLEVEKKHQYFKLKKPNIKLSDMTEDMQNDASNIVLASIDKYTNERDISYYIKKEFDKRHLGQWHVVVGKQFSSYVTHEEGYFILLNKGPLQVLIFRC</sequence>
<evidence type="ECO:0000256" key="5">
    <source>
        <dbReference type="ARBA" id="ARBA00022490"/>
    </source>
</evidence>
<keyword evidence="12" id="KW-1185">Reference proteome</keyword>
<dbReference type="InParanoid" id="G0R029"/>